<sequence length="122" mass="13117">MFARNAVASAGTFAIDLIALWLLVGQLGMQKIPATASAFIGANALHYLLARWWIFPGSERGFIAGYLIFLMNACAGLALILAMFTALNDGLGVYYLIARVIASLSAGILVFCLNATFNFHQL</sequence>
<feature type="transmembrane region" description="Helical" evidence="5">
    <location>
        <begin position="61"/>
        <end position="84"/>
    </location>
</feature>
<evidence type="ECO:0000313" key="7">
    <source>
        <dbReference type="EMBL" id="MBW4329688.1"/>
    </source>
</evidence>
<reference evidence="7 8" key="1">
    <citation type="submission" date="2021-07" db="EMBL/GenBank/DDBJ databases">
        <title>Stakelama flava sp. nov., a novel endophytic bacterium isolated from branch of Kandelia candel.</title>
        <authorList>
            <person name="Tuo L."/>
        </authorList>
    </citation>
    <scope>NUCLEOTIDE SEQUENCE [LARGE SCALE GENOMIC DNA]</scope>
    <source>
        <strain evidence="7 8">CBK3Z-3</strain>
    </source>
</reference>
<keyword evidence="4 5" id="KW-0472">Membrane</keyword>
<evidence type="ECO:0000256" key="1">
    <source>
        <dbReference type="ARBA" id="ARBA00004141"/>
    </source>
</evidence>
<gene>
    <name evidence="7" type="ORF">KY084_02210</name>
</gene>
<name>A0ABS6XHK4_9SPHN</name>
<feature type="transmembrane region" description="Helical" evidence="5">
    <location>
        <begin position="36"/>
        <end position="55"/>
    </location>
</feature>
<dbReference type="Pfam" id="PF04138">
    <property type="entry name" value="GtrA_DPMS_TM"/>
    <property type="match status" value="1"/>
</dbReference>
<feature type="transmembrane region" description="Helical" evidence="5">
    <location>
        <begin position="6"/>
        <end position="24"/>
    </location>
</feature>
<keyword evidence="8" id="KW-1185">Reference proteome</keyword>
<feature type="domain" description="GtrA/DPMS transmembrane" evidence="6">
    <location>
        <begin position="8"/>
        <end position="119"/>
    </location>
</feature>
<comment type="caution">
    <text evidence="7">The sequence shown here is derived from an EMBL/GenBank/DDBJ whole genome shotgun (WGS) entry which is preliminary data.</text>
</comment>
<protein>
    <submittedName>
        <fullName evidence="7">GtrA family protein</fullName>
    </submittedName>
</protein>
<dbReference type="EMBL" id="JAHWZX010000002">
    <property type="protein sequence ID" value="MBW4329688.1"/>
    <property type="molecule type" value="Genomic_DNA"/>
</dbReference>
<evidence type="ECO:0000259" key="6">
    <source>
        <dbReference type="Pfam" id="PF04138"/>
    </source>
</evidence>
<evidence type="ECO:0000256" key="2">
    <source>
        <dbReference type="ARBA" id="ARBA00022692"/>
    </source>
</evidence>
<evidence type="ECO:0000313" key="8">
    <source>
        <dbReference type="Proteomes" id="UP001197214"/>
    </source>
</evidence>
<keyword evidence="2 5" id="KW-0812">Transmembrane</keyword>
<accession>A0ABS6XHK4</accession>
<evidence type="ECO:0000256" key="3">
    <source>
        <dbReference type="ARBA" id="ARBA00022989"/>
    </source>
</evidence>
<evidence type="ECO:0000256" key="4">
    <source>
        <dbReference type="ARBA" id="ARBA00023136"/>
    </source>
</evidence>
<evidence type="ECO:0000256" key="5">
    <source>
        <dbReference type="SAM" id="Phobius"/>
    </source>
</evidence>
<feature type="transmembrane region" description="Helical" evidence="5">
    <location>
        <begin position="96"/>
        <end position="117"/>
    </location>
</feature>
<proteinExistence type="predicted"/>
<organism evidence="7 8">
    <name type="scientific">Stakelama flava</name>
    <dbReference type="NCBI Taxonomy" id="2860338"/>
    <lineage>
        <taxon>Bacteria</taxon>
        <taxon>Pseudomonadati</taxon>
        <taxon>Pseudomonadota</taxon>
        <taxon>Alphaproteobacteria</taxon>
        <taxon>Sphingomonadales</taxon>
        <taxon>Sphingomonadaceae</taxon>
        <taxon>Stakelama</taxon>
    </lineage>
</organism>
<dbReference type="Proteomes" id="UP001197214">
    <property type="component" value="Unassembled WGS sequence"/>
</dbReference>
<comment type="subcellular location">
    <subcellularLocation>
        <location evidence="1">Membrane</location>
        <topology evidence="1">Multi-pass membrane protein</topology>
    </subcellularLocation>
</comment>
<dbReference type="InterPro" id="IPR007267">
    <property type="entry name" value="GtrA_DPMS_TM"/>
</dbReference>
<keyword evidence="3 5" id="KW-1133">Transmembrane helix</keyword>